<keyword evidence="3" id="KW-0862">Zinc</keyword>
<reference evidence="7 8" key="1">
    <citation type="submission" date="2019-04" db="EMBL/GenBank/DDBJ databases">
        <title>Aspergillus burnettii sp. nov., novel species from soil in southeast Queensland.</title>
        <authorList>
            <person name="Gilchrist C.L.M."/>
            <person name="Pitt J.I."/>
            <person name="Lange L."/>
            <person name="Lacey H.J."/>
            <person name="Vuong D."/>
            <person name="Midgley D.J."/>
            <person name="Greenfield P."/>
            <person name="Bradbury M."/>
            <person name="Lacey E."/>
            <person name="Busk P.K."/>
            <person name="Pilgaard B."/>
            <person name="Chooi Y.H."/>
            <person name="Piggott A.M."/>
        </authorList>
    </citation>
    <scope>NUCLEOTIDE SEQUENCE [LARGE SCALE GENOMIC DNA]</scope>
    <source>
        <strain evidence="7 8">FRR 5400</strain>
    </source>
</reference>
<reference evidence="6" key="2">
    <citation type="submission" date="2019-04" db="EMBL/GenBank/DDBJ databases">
        <title>Friends and foes A comparative genomics studyof 23 Aspergillus species from section Flavi.</title>
        <authorList>
            <consortium name="DOE Joint Genome Institute"/>
            <person name="Kjaerbolling I."/>
            <person name="Vesth T."/>
            <person name="Frisvad J.C."/>
            <person name="Nybo J.L."/>
            <person name="Theobald S."/>
            <person name="Kildgaard S."/>
            <person name="Isbrandt T."/>
            <person name="Kuo A."/>
            <person name="Sato A."/>
            <person name="Lyhne E.K."/>
            <person name="Kogle M.E."/>
            <person name="Wiebenga A."/>
            <person name="Kun R.S."/>
            <person name="Lubbers R.J."/>
            <person name="Makela M.R."/>
            <person name="Barry K."/>
            <person name="Chovatia M."/>
            <person name="Clum A."/>
            <person name="Daum C."/>
            <person name="Haridas S."/>
            <person name="He G."/>
            <person name="LaButti K."/>
            <person name="Lipzen A."/>
            <person name="Mondo S."/>
            <person name="Riley R."/>
            <person name="Salamov A."/>
            <person name="Simmons B.A."/>
            <person name="Magnuson J.K."/>
            <person name="Henrissat B."/>
            <person name="Mortensen U.H."/>
            <person name="Larsen T.O."/>
            <person name="Devries R.P."/>
            <person name="Grigoriev I.V."/>
            <person name="Machida M."/>
            <person name="Baker S.E."/>
            <person name="Andersen M.R."/>
        </authorList>
    </citation>
    <scope>NUCLEOTIDE SEQUENCE [LARGE SCALE GENOMIC DNA]</scope>
    <source>
        <strain evidence="6">IBT 14317</strain>
    </source>
</reference>
<dbReference type="EMBL" id="SPNV01000168">
    <property type="protein sequence ID" value="KAF5859359.1"/>
    <property type="molecule type" value="Genomic_DNA"/>
</dbReference>
<evidence type="ECO:0000313" key="8">
    <source>
        <dbReference type="Proteomes" id="UP000541154"/>
    </source>
</evidence>
<evidence type="ECO:0000256" key="2">
    <source>
        <dbReference type="ARBA" id="ARBA00022723"/>
    </source>
</evidence>
<gene>
    <name evidence="6" type="ORF">BDV23DRAFT_157618</name>
    <name evidence="7" type="ORF">ETB97_002970</name>
</gene>
<evidence type="ECO:0000256" key="4">
    <source>
        <dbReference type="ARBA" id="ARBA00023239"/>
    </source>
</evidence>
<evidence type="ECO:0000313" key="7">
    <source>
        <dbReference type="EMBL" id="KAF5859359.1"/>
    </source>
</evidence>
<dbReference type="GO" id="GO:0046872">
    <property type="term" value="F:metal ion binding"/>
    <property type="evidence" value="ECO:0007669"/>
    <property type="project" value="UniProtKB-KW"/>
</dbReference>
<sequence length="183" mass="20048">MGTNPKHPPEITGGCLCGAIRYTVHFPRGSTWPPMSASCQCTSCRKWSSSLFPQALALPSEHVTPDLSTFKTYKEYRSSERFLRGFCSECGSSLFVRSTEHSRELHVSLGTIDEEWLVGEQIEGSGKETEHGVAYERIGGVGKVLGTPNCVQLYYERAIPGVTDMLAGGEKYLTDWSGGKGFA</sequence>
<dbReference type="EMBL" id="ML735269">
    <property type="protein sequence ID" value="KAE8389120.1"/>
    <property type="molecule type" value="Genomic_DNA"/>
</dbReference>
<organism evidence="6">
    <name type="scientific">Petromyces alliaceus</name>
    <name type="common">Aspergillus alliaceus</name>
    <dbReference type="NCBI Taxonomy" id="209559"/>
    <lineage>
        <taxon>Eukaryota</taxon>
        <taxon>Fungi</taxon>
        <taxon>Dikarya</taxon>
        <taxon>Ascomycota</taxon>
        <taxon>Pezizomycotina</taxon>
        <taxon>Eurotiomycetes</taxon>
        <taxon>Eurotiomycetidae</taxon>
        <taxon>Eurotiales</taxon>
        <taxon>Aspergillaceae</taxon>
        <taxon>Aspergillus</taxon>
        <taxon>Aspergillus subgen. Circumdati</taxon>
    </lineage>
</organism>
<evidence type="ECO:0000259" key="5">
    <source>
        <dbReference type="PROSITE" id="PS51891"/>
    </source>
</evidence>
<evidence type="ECO:0000256" key="1">
    <source>
        <dbReference type="ARBA" id="ARBA00005495"/>
    </source>
</evidence>
<protein>
    <submittedName>
        <fullName evidence="6">Mss4-like protein</fullName>
    </submittedName>
</protein>
<feature type="domain" description="CENP-V/GFA" evidence="5">
    <location>
        <begin position="11"/>
        <end position="136"/>
    </location>
</feature>
<dbReference type="InterPro" id="IPR006913">
    <property type="entry name" value="CENP-V/GFA"/>
</dbReference>
<accession>A0A8H6A1R6</accession>
<dbReference type="Pfam" id="PF04828">
    <property type="entry name" value="GFA"/>
    <property type="match status" value="1"/>
</dbReference>
<keyword evidence="8" id="KW-1185">Reference proteome</keyword>
<keyword evidence="2" id="KW-0479">Metal-binding</keyword>
<dbReference type="PROSITE" id="PS51891">
    <property type="entry name" value="CENP_V_GFA"/>
    <property type="match status" value="1"/>
</dbReference>
<dbReference type="OrthoDB" id="6329284at2759"/>
<dbReference type="Proteomes" id="UP000541154">
    <property type="component" value="Unassembled WGS sequence"/>
</dbReference>
<dbReference type="PANTHER" id="PTHR33337">
    <property type="entry name" value="GFA DOMAIN-CONTAINING PROTEIN"/>
    <property type="match status" value="1"/>
</dbReference>
<dbReference type="InterPro" id="IPR011057">
    <property type="entry name" value="Mss4-like_sf"/>
</dbReference>
<proteinExistence type="inferred from homology"/>
<evidence type="ECO:0000313" key="6">
    <source>
        <dbReference type="EMBL" id="KAE8389120.1"/>
    </source>
</evidence>
<dbReference type="AlphaFoldDB" id="A0A5N7C4U7"/>
<dbReference type="SUPFAM" id="SSF51316">
    <property type="entry name" value="Mss4-like"/>
    <property type="match status" value="1"/>
</dbReference>
<dbReference type="GO" id="GO:0016846">
    <property type="term" value="F:carbon-sulfur lyase activity"/>
    <property type="evidence" value="ECO:0007669"/>
    <property type="project" value="InterPro"/>
</dbReference>
<dbReference type="Proteomes" id="UP000326877">
    <property type="component" value="Unassembled WGS sequence"/>
</dbReference>
<keyword evidence="4" id="KW-0456">Lyase</keyword>
<accession>A0A5N7C4U7</accession>
<evidence type="ECO:0000256" key="3">
    <source>
        <dbReference type="ARBA" id="ARBA00022833"/>
    </source>
</evidence>
<comment type="similarity">
    <text evidence="1">Belongs to the Gfa family.</text>
</comment>
<dbReference type="PANTHER" id="PTHR33337:SF40">
    <property type="entry name" value="CENP-V_GFA DOMAIN-CONTAINING PROTEIN-RELATED"/>
    <property type="match status" value="1"/>
</dbReference>
<name>A0A5N7C4U7_PETAA</name>
<dbReference type="Gene3D" id="3.90.1590.10">
    <property type="entry name" value="glutathione-dependent formaldehyde- activating enzyme (gfa)"/>
    <property type="match status" value="1"/>
</dbReference>